<keyword evidence="3" id="KW-0255">Endonuclease</keyword>
<reference evidence="7 8" key="1">
    <citation type="journal article" date="2016" name="Nat. Commun.">
        <title>Thousands of microbial genomes shed light on interconnected biogeochemical processes in an aquifer system.</title>
        <authorList>
            <person name="Anantharaman K."/>
            <person name="Brown C.T."/>
            <person name="Hug L.A."/>
            <person name="Sharon I."/>
            <person name="Castelle C.J."/>
            <person name="Probst A.J."/>
            <person name="Thomas B.C."/>
            <person name="Singh A."/>
            <person name="Wilkins M.J."/>
            <person name="Karaoz U."/>
            <person name="Brodie E.L."/>
            <person name="Williams K.H."/>
            <person name="Hubbard S.S."/>
            <person name="Banfield J.F."/>
        </authorList>
    </citation>
    <scope>NUCLEOTIDE SEQUENCE [LARGE SCALE GENOMIC DNA]</scope>
</reference>
<evidence type="ECO:0000256" key="5">
    <source>
        <dbReference type="ARBA" id="ARBA00022884"/>
    </source>
</evidence>
<organism evidence="7 8">
    <name type="scientific">Candidatus Sungbacteria bacterium RIFCSPHIGHO2_01_FULL_50_25</name>
    <dbReference type="NCBI Taxonomy" id="1802265"/>
    <lineage>
        <taxon>Bacteria</taxon>
        <taxon>Candidatus Sungiibacteriota</taxon>
    </lineage>
</organism>
<sequence length="108" mass="12578">MRLDRLSEKNDIKKLFRGGRRARTPLFSFLWLKNDRKHQRILCVVTKKNIKSSVARNRVRRRVNEWFRKNKDPSSPIDILVVVDGKAAGAPKKAFYKDLSDGAKKITL</sequence>
<evidence type="ECO:0000256" key="4">
    <source>
        <dbReference type="ARBA" id="ARBA00022801"/>
    </source>
</evidence>
<dbReference type="EC" id="3.1.26.5" evidence="6"/>
<dbReference type="AlphaFoldDB" id="A0A1G2K9J2"/>
<dbReference type="Pfam" id="PF00825">
    <property type="entry name" value="Ribonuclease_P"/>
    <property type="match status" value="1"/>
</dbReference>
<dbReference type="NCBIfam" id="TIGR00188">
    <property type="entry name" value="rnpA"/>
    <property type="match status" value="1"/>
</dbReference>
<evidence type="ECO:0000256" key="2">
    <source>
        <dbReference type="ARBA" id="ARBA00022722"/>
    </source>
</evidence>
<protein>
    <recommendedName>
        <fullName evidence="6">Ribonuclease P protein component</fullName>
        <ecNumber evidence="6">3.1.26.5</ecNumber>
    </recommendedName>
</protein>
<dbReference type="GO" id="GO:0030677">
    <property type="term" value="C:ribonuclease P complex"/>
    <property type="evidence" value="ECO:0007669"/>
    <property type="project" value="TreeGrafter"/>
</dbReference>
<dbReference type="InterPro" id="IPR020568">
    <property type="entry name" value="Ribosomal_Su5_D2-typ_SF"/>
</dbReference>
<dbReference type="SUPFAM" id="SSF54211">
    <property type="entry name" value="Ribosomal protein S5 domain 2-like"/>
    <property type="match status" value="1"/>
</dbReference>
<accession>A0A1G2K9J2</accession>
<evidence type="ECO:0000313" key="8">
    <source>
        <dbReference type="Proteomes" id="UP000178574"/>
    </source>
</evidence>
<dbReference type="InterPro" id="IPR014721">
    <property type="entry name" value="Ribsml_uS5_D2-typ_fold_subgr"/>
</dbReference>
<dbReference type="PANTHER" id="PTHR33992:SF1">
    <property type="entry name" value="RIBONUCLEASE P PROTEIN COMPONENT"/>
    <property type="match status" value="1"/>
</dbReference>
<keyword evidence="4" id="KW-0378">Hydrolase</keyword>
<dbReference type="Gene3D" id="3.30.230.10">
    <property type="match status" value="1"/>
</dbReference>
<dbReference type="EMBL" id="MHQD01000026">
    <property type="protein sequence ID" value="OGZ95893.1"/>
    <property type="molecule type" value="Genomic_DNA"/>
</dbReference>
<keyword evidence="2" id="KW-0540">Nuclease</keyword>
<dbReference type="InterPro" id="IPR000100">
    <property type="entry name" value="RNase_P"/>
</dbReference>
<dbReference type="Proteomes" id="UP000178574">
    <property type="component" value="Unassembled WGS sequence"/>
</dbReference>
<comment type="caution">
    <text evidence="7">The sequence shown here is derived from an EMBL/GenBank/DDBJ whole genome shotgun (WGS) entry which is preliminary data.</text>
</comment>
<evidence type="ECO:0000256" key="1">
    <source>
        <dbReference type="ARBA" id="ARBA00022694"/>
    </source>
</evidence>
<dbReference type="GO" id="GO:0004526">
    <property type="term" value="F:ribonuclease P activity"/>
    <property type="evidence" value="ECO:0007669"/>
    <property type="project" value="UniProtKB-UniRule"/>
</dbReference>
<proteinExistence type="predicted"/>
<evidence type="ECO:0000256" key="3">
    <source>
        <dbReference type="ARBA" id="ARBA00022759"/>
    </source>
</evidence>
<dbReference type="PANTHER" id="PTHR33992">
    <property type="entry name" value="RIBONUCLEASE P PROTEIN COMPONENT"/>
    <property type="match status" value="1"/>
</dbReference>
<evidence type="ECO:0000313" key="7">
    <source>
        <dbReference type="EMBL" id="OGZ95893.1"/>
    </source>
</evidence>
<dbReference type="GO" id="GO:0000049">
    <property type="term" value="F:tRNA binding"/>
    <property type="evidence" value="ECO:0007669"/>
    <property type="project" value="InterPro"/>
</dbReference>
<evidence type="ECO:0000256" key="6">
    <source>
        <dbReference type="NCBIfam" id="TIGR00188"/>
    </source>
</evidence>
<dbReference type="GO" id="GO:0042781">
    <property type="term" value="F:3'-tRNA processing endoribonuclease activity"/>
    <property type="evidence" value="ECO:0007669"/>
    <property type="project" value="TreeGrafter"/>
</dbReference>
<keyword evidence="5" id="KW-0694">RNA-binding</keyword>
<keyword evidence="1" id="KW-0819">tRNA processing</keyword>
<gene>
    <name evidence="7" type="ORF">A2847_01945</name>
</gene>
<name>A0A1G2K9J2_9BACT</name>